<feature type="region of interest" description="Disordered" evidence="4">
    <location>
        <begin position="266"/>
        <end position="295"/>
    </location>
</feature>
<evidence type="ECO:0000256" key="2">
    <source>
        <dbReference type="ARBA" id="ARBA00022737"/>
    </source>
</evidence>
<dbReference type="InterPro" id="IPR036322">
    <property type="entry name" value="WD40_repeat_dom_sf"/>
</dbReference>
<keyword evidence="1 3" id="KW-0853">WD repeat</keyword>
<dbReference type="Gene3D" id="2.130.10.10">
    <property type="entry name" value="YVTN repeat-like/Quinoprotein amine dehydrogenase"/>
    <property type="match status" value="2"/>
</dbReference>
<dbReference type="Proteomes" id="UP000467700">
    <property type="component" value="Unassembled WGS sequence"/>
</dbReference>
<dbReference type="PROSITE" id="PS50082">
    <property type="entry name" value="WD_REPEATS_2"/>
    <property type="match status" value="1"/>
</dbReference>
<dbReference type="InterPro" id="IPR001680">
    <property type="entry name" value="WD40_rpt"/>
</dbReference>
<dbReference type="SUPFAM" id="SSF50978">
    <property type="entry name" value="WD40 repeat-like"/>
    <property type="match status" value="1"/>
</dbReference>
<evidence type="ECO:0000313" key="6">
    <source>
        <dbReference type="Proteomes" id="UP000467700"/>
    </source>
</evidence>
<dbReference type="PANTHER" id="PTHR19848">
    <property type="entry name" value="WD40 REPEAT PROTEIN"/>
    <property type="match status" value="1"/>
</dbReference>
<sequence length="451" mass="48467">MSSLSLPVVTIQHTFPDIIKEVLDGDIPYENFWISCYKTSEPSVHAKVKAELDENNRSLVNFDPAEGEIEFSKDGDGGYAVACKPLGVPRTRVATALQEYRDEERANASRPHRITAFSISPDSSRFATGYLDGSIFLYPTSTLDRSRTTLIPDTLDVTKWKTASRPHLSSVTSLKFFPSSRVILSSGQDFSLTILPADLPDGPTPSATRIAPVRTLRGHVRPVTDTAIIGVGRNIVSSSLDATIKLWDVSSGEAISSLSPQSAILSMSSGNRMPAPPDGEEHPPPAATDPREVPETSSKVVVCGLQNGEFQFFDLGFKKSVFRSPISQNPSPLTSIAYSEADNLLATGSASGVVTLYDTRSLGSPLTSFSRLETEIEDLAFVRSGTEVALAIATSDGLPYVANVLPEGPSVKAELIGVDCDPVRNIAATTSDGRTEVWSASDDGVVRRYVI</sequence>
<evidence type="ECO:0000313" key="5">
    <source>
        <dbReference type="EMBL" id="CAA7263921.1"/>
    </source>
</evidence>
<organism evidence="5 6">
    <name type="scientific">Cyclocybe aegerita</name>
    <name type="common">Black poplar mushroom</name>
    <name type="synonym">Agrocybe aegerita</name>
    <dbReference type="NCBI Taxonomy" id="1973307"/>
    <lineage>
        <taxon>Eukaryota</taxon>
        <taxon>Fungi</taxon>
        <taxon>Dikarya</taxon>
        <taxon>Basidiomycota</taxon>
        <taxon>Agaricomycotina</taxon>
        <taxon>Agaricomycetes</taxon>
        <taxon>Agaricomycetidae</taxon>
        <taxon>Agaricales</taxon>
        <taxon>Agaricineae</taxon>
        <taxon>Bolbitiaceae</taxon>
        <taxon>Cyclocybe</taxon>
    </lineage>
</organism>
<dbReference type="EMBL" id="CACVBS010000042">
    <property type="protein sequence ID" value="CAA7263921.1"/>
    <property type="molecule type" value="Genomic_DNA"/>
</dbReference>
<reference evidence="5 6" key="1">
    <citation type="submission" date="2020-01" db="EMBL/GenBank/DDBJ databases">
        <authorList>
            <person name="Gupta K D."/>
        </authorList>
    </citation>
    <scope>NUCLEOTIDE SEQUENCE [LARGE SCALE GENOMIC DNA]</scope>
</reference>
<feature type="repeat" description="WD" evidence="3">
    <location>
        <begin position="216"/>
        <end position="257"/>
    </location>
</feature>
<dbReference type="InterPro" id="IPR015943">
    <property type="entry name" value="WD40/YVTN_repeat-like_dom_sf"/>
</dbReference>
<keyword evidence="2" id="KW-0677">Repeat</keyword>
<evidence type="ECO:0000256" key="3">
    <source>
        <dbReference type="PROSITE-ProRule" id="PRU00221"/>
    </source>
</evidence>
<evidence type="ECO:0000256" key="4">
    <source>
        <dbReference type="SAM" id="MobiDB-lite"/>
    </source>
</evidence>
<keyword evidence="6" id="KW-1185">Reference proteome</keyword>
<protein>
    <recommendedName>
        <fullName evidence="7">WD40 repeat-like protein</fullName>
    </recommendedName>
</protein>
<accession>A0A8S0VZP1</accession>
<dbReference type="AlphaFoldDB" id="A0A8S0VZP1"/>
<dbReference type="PROSITE" id="PS50294">
    <property type="entry name" value="WD_REPEATS_REGION"/>
    <property type="match status" value="1"/>
</dbReference>
<comment type="caution">
    <text evidence="5">The sequence shown here is derived from an EMBL/GenBank/DDBJ whole genome shotgun (WGS) entry which is preliminary data.</text>
</comment>
<dbReference type="PANTHER" id="PTHR19848:SF8">
    <property type="entry name" value="F-BOX AND WD REPEAT DOMAIN CONTAINING 7"/>
    <property type="match status" value="1"/>
</dbReference>
<name>A0A8S0VZP1_CYCAE</name>
<evidence type="ECO:0000256" key="1">
    <source>
        <dbReference type="ARBA" id="ARBA00022574"/>
    </source>
</evidence>
<evidence type="ECO:0008006" key="7">
    <source>
        <dbReference type="Google" id="ProtNLM"/>
    </source>
</evidence>
<gene>
    <name evidence="5" type="ORF">AAE3_LOCUS6139</name>
</gene>
<dbReference type="InterPro" id="IPR019775">
    <property type="entry name" value="WD40_repeat_CS"/>
</dbReference>
<dbReference type="Pfam" id="PF00400">
    <property type="entry name" value="WD40"/>
    <property type="match status" value="4"/>
</dbReference>
<feature type="compositionally biased region" description="Basic and acidic residues" evidence="4">
    <location>
        <begin position="279"/>
        <end position="294"/>
    </location>
</feature>
<dbReference type="SMART" id="SM00320">
    <property type="entry name" value="WD40"/>
    <property type="match status" value="5"/>
</dbReference>
<dbReference type="PROSITE" id="PS00678">
    <property type="entry name" value="WD_REPEATS_1"/>
    <property type="match status" value="1"/>
</dbReference>
<proteinExistence type="predicted"/>
<dbReference type="OrthoDB" id="10257301at2759"/>